<accession>X1JWB9</accession>
<reference evidence="1" key="1">
    <citation type="journal article" date="2014" name="Front. Microbiol.">
        <title>High frequency of phylogenetically diverse reductive dehalogenase-homologous genes in deep subseafloor sedimentary metagenomes.</title>
        <authorList>
            <person name="Kawai M."/>
            <person name="Futagami T."/>
            <person name="Toyoda A."/>
            <person name="Takaki Y."/>
            <person name="Nishi S."/>
            <person name="Hori S."/>
            <person name="Arai W."/>
            <person name="Tsubouchi T."/>
            <person name="Morono Y."/>
            <person name="Uchiyama I."/>
            <person name="Ito T."/>
            <person name="Fujiyama A."/>
            <person name="Inagaki F."/>
            <person name="Takami H."/>
        </authorList>
    </citation>
    <scope>NUCLEOTIDE SEQUENCE</scope>
    <source>
        <strain evidence="1">Expedition CK06-06</strain>
    </source>
</reference>
<name>X1JWB9_9ZZZZ</name>
<dbReference type="EMBL" id="BARU01041182">
    <property type="protein sequence ID" value="GAH85705.1"/>
    <property type="molecule type" value="Genomic_DNA"/>
</dbReference>
<evidence type="ECO:0000313" key="1">
    <source>
        <dbReference type="EMBL" id="GAH85705.1"/>
    </source>
</evidence>
<sequence>MPVTRLGDRSLLRLIARFLRAGVLEDGKVETFDFLGFTHYCDRTRRGYFKL</sequence>
<comment type="caution">
    <text evidence="1">The sequence shown here is derived from an EMBL/GenBank/DDBJ whole genome shotgun (WGS) entry which is preliminary data.</text>
</comment>
<protein>
    <submittedName>
        <fullName evidence="1">Uncharacterized protein</fullName>
    </submittedName>
</protein>
<dbReference type="AlphaFoldDB" id="X1JWB9"/>
<organism evidence="1">
    <name type="scientific">marine sediment metagenome</name>
    <dbReference type="NCBI Taxonomy" id="412755"/>
    <lineage>
        <taxon>unclassified sequences</taxon>
        <taxon>metagenomes</taxon>
        <taxon>ecological metagenomes</taxon>
    </lineage>
</organism>
<gene>
    <name evidence="1" type="ORF">S03H2_63536</name>
</gene>
<feature type="non-terminal residue" evidence="1">
    <location>
        <position position="51"/>
    </location>
</feature>
<proteinExistence type="predicted"/>